<accession>A0A813LZN8</accession>
<name>A0A813LZN8_POLGL</name>
<proteinExistence type="predicted"/>
<organism evidence="1 2">
    <name type="scientific">Polarella glacialis</name>
    <name type="common">Dinoflagellate</name>
    <dbReference type="NCBI Taxonomy" id="89957"/>
    <lineage>
        <taxon>Eukaryota</taxon>
        <taxon>Sar</taxon>
        <taxon>Alveolata</taxon>
        <taxon>Dinophyceae</taxon>
        <taxon>Suessiales</taxon>
        <taxon>Suessiaceae</taxon>
        <taxon>Polarella</taxon>
    </lineage>
</organism>
<comment type="caution">
    <text evidence="1">The sequence shown here is derived from an EMBL/GenBank/DDBJ whole genome shotgun (WGS) entry which is preliminary data.</text>
</comment>
<evidence type="ECO:0000313" key="2">
    <source>
        <dbReference type="Proteomes" id="UP000626109"/>
    </source>
</evidence>
<protein>
    <submittedName>
        <fullName evidence="1">Uncharacterized protein</fullName>
    </submittedName>
</protein>
<reference evidence="1" key="1">
    <citation type="submission" date="2021-02" db="EMBL/GenBank/DDBJ databases">
        <authorList>
            <person name="Dougan E. K."/>
            <person name="Rhodes N."/>
            <person name="Thang M."/>
            <person name="Chan C."/>
        </authorList>
    </citation>
    <scope>NUCLEOTIDE SEQUENCE</scope>
</reference>
<dbReference type="AlphaFoldDB" id="A0A813LZN8"/>
<sequence>MDRKGRQEPADQVVTPGALMRWIVGSLYMDEAIPTGRLIQWYYRLVTGVELTHGQIASLIESTPGMYLDPPAQKKLDFLAVLEEPPPCFQGFVQESLSMEEVASAAAWAEARAFCRRAAGHWQTAIANCIQRHQLLQGCRTDHRYCLVSALAVCSTWCTLAGNKARSWAPVAIFSCPTLSRRKTSIWPMQKQGSRQA</sequence>
<gene>
    <name evidence="1" type="ORF">PGLA2088_LOCUS51092</name>
</gene>
<evidence type="ECO:0000313" key="1">
    <source>
        <dbReference type="EMBL" id="CAE8742724.1"/>
    </source>
</evidence>
<dbReference type="Proteomes" id="UP000626109">
    <property type="component" value="Unassembled WGS sequence"/>
</dbReference>
<dbReference type="EMBL" id="CAJNNW010037536">
    <property type="protein sequence ID" value="CAE8742724.1"/>
    <property type="molecule type" value="Genomic_DNA"/>
</dbReference>